<protein>
    <submittedName>
        <fullName evidence="1">Uncharacterized protein</fullName>
    </submittedName>
</protein>
<evidence type="ECO:0000313" key="1">
    <source>
        <dbReference type="EMBL" id="JAH63763.1"/>
    </source>
</evidence>
<name>A0A0E9UFQ3_ANGAN</name>
<reference evidence="1" key="1">
    <citation type="submission" date="2014-11" db="EMBL/GenBank/DDBJ databases">
        <authorList>
            <person name="Amaro Gonzalez C."/>
        </authorList>
    </citation>
    <scope>NUCLEOTIDE SEQUENCE</scope>
</reference>
<proteinExistence type="predicted"/>
<reference evidence="1" key="2">
    <citation type="journal article" date="2015" name="Fish Shellfish Immunol.">
        <title>Early steps in the European eel (Anguilla anguilla)-Vibrio vulnificus interaction in the gills: Role of the RtxA13 toxin.</title>
        <authorList>
            <person name="Callol A."/>
            <person name="Pajuelo D."/>
            <person name="Ebbesson L."/>
            <person name="Teles M."/>
            <person name="MacKenzie S."/>
            <person name="Amaro C."/>
        </authorList>
    </citation>
    <scope>NUCLEOTIDE SEQUENCE</scope>
</reference>
<dbReference type="EMBL" id="GBXM01061883">
    <property type="protein sequence ID" value="JAH46694.1"/>
    <property type="molecule type" value="Transcribed_RNA"/>
</dbReference>
<dbReference type="EMBL" id="GBXM01044814">
    <property type="protein sequence ID" value="JAH63763.1"/>
    <property type="molecule type" value="Transcribed_RNA"/>
</dbReference>
<sequence length="33" mass="3631">MDSESEGILEPAMTMPVMSHYKMSAFSVVALQL</sequence>
<dbReference type="AlphaFoldDB" id="A0A0E9UFQ3"/>
<organism evidence="1">
    <name type="scientific">Anguilla anguilla</name>
    <name type="common">European freshwater eel</name>
    <name type="synonym">Muraena anguilla</name>
    <dbReference type="NCBI Taxonomy" id="7936"/>
    <lineage>
        <taxon>Eukaryota</taxon>
        <taxon>Metazoa</taxon>
        <taxon>Chordata</taxon>
        <taxon>Craniata</taxon>
        <taxon>Vertebrata</taxon>
        <taxon>Euteleostomi</taxon>
        <taxon>Actinopterygii</taxon>
        <taxon>Neopterygii</taxon>
        <taxon>Teleostei</taxon>
        <taxon>Anguilliformes</taxon>
        <taxon>Anguillidae</taxon>
        <taxon>Anguilla</taxon>
    </lineage>
</organism>
<accession>A0A0E9UFQ3</accession>